<evidence type="ECO:0008006" key="2">
    <source>
        <dbReference type="Google" id="ProtNLM"/>
    </source>
</evidence>
<name>A0A0F9QJ65_9ZZZZ</name>
<dbReference type="EMBL" id="LAZR01001467">
    <property type="protein sequence ID" value="KKN44150.1"/>
    <property type="molecule type" value="Genomic_DNA"/>
</dbReference>
<organism evidence="1">
    <name type="scientific">marine sediment metagenome</name>
    <dbReference type="NCBI Taxonomy" id="412755"/>
    <lineage>
        <taxon>unclassified sequences</taxon>
        <taxon>metagenomes</taxon>
        <taxon>ecological metagenomes</taxon>
    </lineage>
</organism>
<sequence length="253" mass="30103">MQLFKIDDKGELLQLHKLSFEKNDVYLVDDDEKNTIYIWVGNLVPKGKRDITAELARKLDKSRSAKILIMKQMREYGSFLSMMHDLEKGHIPGKTIERRHEFRFEGLLENERLNNIKETSEKSEDVMESRIEEWLAQTKKHRKSTVEEEKIEESKEKTETEENLESDLKTQVKEVAYFLSLKKYSYNDLCWILAEKIQKMNLEMPSIEDIKQKAKEVFNSSCTYDELCWLNAEMDILTKKSLLQEQKRKLFDY</sequence>
<gene>
    <name evidence="1" type="ORF">LCGC14_0696060</name>
</gene>
<proteinExistence type="predicted"/>
<dbReference type="Gene3D" id="3.40.20.10">
    <property type="entry name" value="Severin"/>
    <property type="match status" value="1"/>
</dbReference>
<protein>
    <recommendedName>
        <fullName evidence="2">Gelsolin-like domain-containing protein</fullName>
    </recommendedName>
</protein>
<reference evidence="1" key="1">
    <citation type="journal article" date="2015" name="Nature">
        <title>Complex archaea that bridge the gap between prokaryotes and eukaryotes.</title>
        <authorList>
            <person name="Spang A."/>
            <person name="Saw J.H."/>
            <person name="Jorgensen S.L."/>
            <person name="Zaremba-Niedzwiedzka K."/>
            <person name="Martijn J."/>
            <person name="Lind A.E."/>
            <person name="van Eijk R."/>
            <person name="Schleper C."/>
            <person name="Guy L."/>
            <person name="Ettema T.J."/>
        </authorList>
    </citation>
    <scope>NUCLEOTIDE SEQUENCE</scope>
</reference>
<accession>A0A0F9QJ65</accession>
<evidence type="ECO:0000313" key="1">
    <source>
        <dbReference type="EMBL" id="KKN44150.1"/>
    </source>
</evidence>
<dbReference type="AlphaFoldDB" id="A0A0F9QJ65"/>
<comment type="caution">
    <text evidence="1">The sequence shown here is derived from an EMBL/GenBank/DDBJ whole genome shotgun (WGS) entry which is preliminary data.</text>
</comment>
<dbReference type="SUPFAM" id="SSF55753">
    <property type="entry name" value="Actin depolymerizing proteins"/>
    <property type="match status" value="1"/>
</dbReference>
<dbReference type="InterPro" id="IPR029006">
    <property type="entry name" value="ADF-H/Gelsolin-like_dom_sf"/>
</dbReference>